<feature type="region of interest" description="Disordered" evidence="1">
    <location>
        <begin position="1"/>
        <end position="69"/>
    </location>
</feature>
<dbReference type="Proteomes" id="UP000694844">
    <property type="component" value="Chromosome 1"/>
</dbReference>
<evidence type="ECO:0000256" key="2">
    <source>
        <dbReference type="SAM" id="Phobius"/>
    </source>
</evidence>
<gene>
    <name evidence="4" type="primary">LOC111125465</name>
</gene>
<organism evidence="3 4">
    <name type="scientific">Crassostrea virginica</name>
    <name type="common">Eastern oyster</name>
    <dbReference type="NCBI Taxonomy" id="6565"/>
    <lineage>
        <taxon>Eukaryota</taxon>
        <taxon>Metazoa</taxon>
        <taxon>Spiralia</taxon>
        <taxon>Lophotrochozoa</taxon>
        <taxon>Mollusca</taxon>
        <taxon>Bivalvia</taxon>
        <taxon>Autobranchia</taxon>
        <taxon>Pteriomorphia</taxon>
        <taxon>Ostreida</taxon>
        <taxon>Ostreoidea</taxon>
        <taxon>Ostreidae</taxon>
        <taxon>Crassostrea</taxon>
    </lineage>
</organism>
<dbReference type="KEGG" id="cvn:111125465"/>
<reference evidence="3" key="1">
    <citation type="submission" date="2024-06" db="UniProtKB">
        <authorList>
            <consortium name="RefSeq"/>
        </authorList>
    </citation>
    <scope>NUCLEOTIDE SEQUENCE [LARGE SCALE GENOMIC DNA]</scope>
</reference>
<keyword evidence="2" id="KW-0472">Membrane</keyword>
<proteinExistence type="predicted"/>
<sequence length="243" mass="26169">MPTTTEPIQTTTEPIPTTTEPIPTTTEPIITPAEPIPTHSIPIPTTTERIPTTSEPIPTPSEPTHTPVGTMPTVGLVTATRDPENVALGPDKLGTGTDADKESGSDTTSRIETSTDATNLVPDGGNSDFDIMVFSGVAFPILLLSLLSCCLFCILLARRRRKHKESEEEDLESVSGSSQSSDLQWFKMPPAFDTTGRSGPLGSSGKYEPTVYNFSDPNHCDWGESDPGSFTQYYLPRPFVKGI</sequence>
<feature type="compositionally biased region" description="Polar residues" evidence="1">
    <location>
        <begin position="105"/>
        <end position="118"/>
    </location>
</feature>
<dbReference type="RefSeq" id="XP_022325049.1">
    <property type="nucleotide sequence ID" value="XM_022469341.1"/>
</dbReference>
<keyword evidence="3" id="KW-1185">Reference proteome</keyword>
<keyword evidence="2" id="KW-1133">Transmembrane helix</keyword>
<keyword evidence="2" id="KW-0812">Transmembrane</keyword>
<reference evidence="4" key="2">
    <citation type="submission" date="2025-08" db="UniProtKB">
        <authorList>
            <consortium name="RefSeq"/>
        </authorList>
    </citation>
    <scope>IDENTIFICATION</scope>
    <source>
        <tissue evidence="4">Whole sample</tissue>
    </source>
</reference>
<dbReference type="AlphaFoldDB" id="A0A8B8DBY2"/>
<evidence type="ECO:0000313" key="3">
    <source>
        <dbReference type="Proteomes" id="UP000694844"/>
    </source>
</evidence>
<name>A0A8B8DBY2_CRAVI</name>
<evidence type="ECO:0000256" key="1">
    <source>
        <dbReference type="SAM" id="MobiDB-lite"/>
    </source>
</evidence>
<evidence type="ECO:0000313" key="4">
    <source>
        <dbReference type="RefSeq" id="XP_022325049.1"/>
    </source>
</evidence>
<feature type="compositionally biased region" description="Low complexity" evidence="1">
    <location>
        <begin position="1"/>
        <end position="67"/>
    </location>
</feature>
<accession>A0A8B8DBY2</accession>
<protein>
    <submittedName>
        <fullName evidence="4">Proline-rich receptor-like protein kinase PERK2</fullName>
    </submittedName>
</protein>
<feature type="region of interest" description="Disordered" evidence="1">
    <location>
        <begin position="84"/>
        <end position="119"/>
    </location>
</feature>
<feature type="transmembrane region" description="Helical" evidence="2">
    <location>
        <begin position="131"/>
        <end position="157"/>
    </location>
</feature>
<dbReference type="GeneID" id="111125465"/>